<evidence type="ECO:0000313" key="2">
    <source>
        <dbReference type="Proteomes" id="UP001500037"/>
    </source>
</evidence>
<sequence length="63" mass="6859">MGDLVVEAPHSVLQRDGQDVVTDNQCRAVSGTWTSPYDGKVFTSAGQLDVDHMVPLANAWRSE</sequence>
<dbReference type="RefSeq" id="WP_344441541.1">
    <property type="nucleotide sequence ID" value="NZ_BAAALF010000034.1"/>
</dbReference>
<comment type="caution">
    <text evidence="1">The sequence shown here is derived from an EMBL/GenBank/DDBJ whole genome shotgun (WGS) entry which is preliminary data.</text>
</comment>
<protein>
    <recommendedName>
        <fullName evidence="3">DUF1524 domain-containing protein</fullName>
    </recommendedName>
</protein>
<keyword evidence="2" id="KW-1185">Reference proteome</keyword>
<dbReference type="EMBL" id="BAAALF010000034">
    <property type="protein sequence ID" value="GAA1234195.1"/>
    <property type="molecule type" value="Genomic_DNA"/>
</dbReference>
<reference evidence="1 2" key="1">
    <citation type="journal article" date="2019" name="Int. J. Syst. Evol. Microbiol.">
        <title>The Global Catalogue of Microorganisms (GCM) 10K type strain sequencing project: providing services to taxonomists for standard genome sequencing and annotation.</title>
        <authorList>
            <consortium name="The Broad Institute Genomics Platform"/>
            <consortium name="The Broad Institute Genome Sequencing Center for Infectious Disease"/>
            <person name="Wu L."/>
            <person name="Ma J."/>
        </authorList>
    </citation>
    <scope>NUCLEOTIDE SEQUENCE [LARGE SCALE GENOMIC DNA]</scope>
    <source>
        <strain evidence="1 2">JCM 13004</strain>
    </source>
</reference>
<organism evidence="1 2">
    <name type="scientific">Kitasatospora nipponensis</name>
    <dbReference type="NCBI Taxonomy" id="258049"/>
    <lineage>
        <taxon>Bacteria</taxon>
        <taxon>Bacillati</taxon>
        <taxon>Actinomycetota</taxon>
        <taxon>Actinomycetes</taxon>
        <taxon>Kitasatosporales</taxon>
        <taxon>Streptomycetaceae</taxon>
        <taxon>Kitasatospora</taxon>
    </lineage>
</organism>
<accession>A0ABN1W407</accession>
<proteinExistence type="predicted"/>
<dbReference type="Proteomes" id="UP001500037">
    <property type="component" value="Unassembled WGS sequence"/>
</dbReference>
<name>A0ABN1W407_9ACTN</name>
<evidence type="ECO:0000313" key="1">
    <source>
        <dbReference type="EMBL" id="GAA1234195.1"/>
    </source>
</evidence>
<evidence type="ECO:0008006" key="3">
    <source>
        <dbReference type="Google" id="ProtNLM"/>
    </source>
</evidence>
<gene>
    <name evidence="1" type="ORF">GCM10009665_25570</name>
</gene>